<dbReference type="EMBL" id="GBRH01232142">
    <property type="protein sequence ID" value="JAD65753.1"/>
    <property type="molecule type" value="Transcribed_RNA"/>
</dbReference>
<reference evidence="1" key="2">
    <citation type="journal article" date="2015" name="Data Brief">
        <title>Shoot transcriptome of the giant reed, Arundo donax.</title>
        <authorList>
            <person name="Barrero R.A."/>
            <person name="Guerrero F.D."/>
            <person name="Moolhuijzen P."/>
            <person name="Goolsby J.A."/>
            <person name="Tidwell J."/>
            <person name="Bellgard S.E."/>
            <person name="Bellgard M.I."/>
        </authorList>
    </citation>
    <scope>NUCLEOTIDE SEQUENCE</scope>
    <source>
        <tissue evidence="1">Shoot tissue taken approximately 20 cm above the soil surface</tissue>
    </source>
</reference>
<reference evidence="1" key="1">
    <citation type="submission" date="2014-09" db="EMBL/GenBank/DDBJ databases">
        <authorList>
            <person name="Magalhaes I.L.F."/>
            <person name="Oliveira U."/>
            <person name="Santos F.R."/>
            <person name="Vidigal T.H.D.A."/>
            <person name="Brescovit A.D."/>
            <person name="Santos A.J."/>
        </authorList>
    </citation>
    <scope>NUCLEOTIDE SEQUENCE</scope>
    <source>
        <tissue evidence="1">Shoot tissue taken approximately 20 cm above the soil surface</tissue>
    </source>
</reference>
<dbReference type="AlphaFoldDB" id="A0A0A9BU77"/>
<proteinExistence type="predicted"/>
<evidence type="ECO:0000313" key="1">
    <source>
        <dbReference type="EMBL" id="JAD65753.1"/>
    </source>
</evidence>
<organism evidence="1">
    <name type="scientific">Arundo donax</name>
    <name type="common">Giant reed</name>
    <name type="synonym">Donax arundinaceus</name>
    <dbReference type="NCBI Taxonomy" id="35708"/>
    <lineage>
        <taxon>Eukaryota</taxon>
        <taxon>Viridiplantae</taxon>
        <taxon>Streptophyta</taxon>
        <taxon>Embryophyta</taxon>
        <taxon>Tracheophyta</taxon>
        <taxon>Spermatophyta</taxon>
        <taxon>Magnoliopsida</taxon>
        <taxon>Liliopsida</taxon>
        <taxon>Poales</taxon>
        <taxon>Poaceae</taxon>
        <taxon>PACMAD clade</taxon>
        <taxon>Arundinoideae</taxon>
        <taxon>Arundineae</taxon>
        <taxon>Arundo</taxon>
    </lineage>
</organism>
<name>A0A0A9BU77_ARUDO</name>
<accession>A0A0A9BU77</accession>
<sequence>MFFNKKLLFLQSSNMLCSVRRSNIFVMYMKGGNMVMSQNITSGCKR</sequence>
<protein>
    <submittedName>
        <fullName evidence="1">Uncharacterized protein</fullName>
    </submittedName>
</protein>